<comment type="subcellular location">
    <subcellularLocation>
        <location evidence="2 10">Endoplasmic reticulum membrane</location>
        <topology evidence="2 10">Single-pass type I membrane protein</topology>
    </subcellularLocation>
</comment>
<evidence type="ECO:0000256" key="9">
    <source>
        <dbReference type="ARBA" id="ARBA00023136"/>
    </source>
</evidence>
<proteinExistence type="inferred from homology"/>
<keyword evidence="12" id="KW-1185">Reference proteome</keyword>
<feature type="non-terminal residue" evidence="11">
    <location>
        <position position="1"/>
    </location>
</feature>
<evidence type="ECO:0000256" key="3">
    <source>
        <dbReference type="ARBA" id="ARBA00004922"/>
    </source>
</evidence>
<evidence type="ECO:0000256" key="2">
    <source>
        <dbReference type="ARBA" id="ARBA00004115"/>
    </source>
</evidence>
<dbReference type="GO" id="GO:0008250">
    <property type="term" value="C:oligosaccharyltransferase complex"/>
    <property type="evidence" value="ECO:0007669"/>
    <property type="project" value="UniProtKB-UniRule"/>
</dbReference>
<evidence type="ECO:0000256" key="5">
    <source>
        <dbReference type="ARBA" id="ARBA00022692"/>
    </source>
</evidence>
<evidence type="ECO:0000313" key="12">
    <source>
        <dbReference type="Proteomes" id="UP000095023"/>
    </source>
</evidence>
<dbReference type="PANTHER" id="PTHR21049:SF0">
    <property type="entry name" value="DOLICHYL-DIPHOSPHOOLIGOSACCHARIDE--PROTEIN GLYCOSYLTRANSFERASE SUBUNIT 1"/>
    <property type="match status" value="1"/>
</dbReference>
<keyword evidence="8 10" id="KW-1133">Transmembrane helix</keyword>
<evidence type="ECO:0000313" key="11">
    <source>
        <dbReference type="EMBL" id="ODV89045.1"/>
    </source>
</evidence>
<protein>
    <recommendedName>
        <fullName evidence="10">Dolichyl-diphosphooligosaccharide--protein glycosyltransferase subunit 1</fullName>
    </recommendedName>
</protein>
<comment type="pathway">
    <text evidence="3 10">Protein modification; protein glycosylation.</text>
</comment>
<keyword evidence="7 10" id="KW-0256">Endoplasmic reticulum</keyword>
<evidence type="ECO:0000256" key="6">
    <source>
        <dbReference type="ARBA" id="ARBA00022729"/>
    </source>
</evidence>
<feature type="transmembrane region" description="Helical" evidence="10">
    <location>
        <begin position="336"/>
        <end position="352"/>
    </location>
</feature>
<sequence>EDSEGGLCKVKLSEPIPPHEGAVVGMRKNVLHQLKPYPSKINMGDHQYLGWTGSIKTDLPFPVADYEFKFNCGTQIEYINSTALTVDGPQARIGPVELDSLSDDPVFIRFLGDYPLPVVRQLTRDIWVSHHGGSLSIQERYELSNGGAVLAEPFSRLQFMISAQSQFPLNAMNSFDLALEPGVRGAYFVDDIGNVSTSNLHLEKDKSLWSIRPRYPLFGSWNYTFTIGWDSDLSNYLRVPYKAHHILQVPLIQGPDSFTYDNVSVNIFLPEGATDIKLSSPLPPLSEERFNHFWFLDSTGRPSISLTFSGLTDDDTQRLIYVEYDYTSIALMQKPLMIFSVLMFLFAIAYGIKIDI</sequence>
<dbReference type="Proteomes" id="UP000095023">
    <property type="component" value="Unassembled WGS sequence"/>
</dbReference>
<feature type="non-terminal residue" evidence="11">
    <location>
        <position position="356"/>
    </location>
</feature>
<reference evidence="12" key="1">
    <citation type="submission" date="2016-02" db="EMBL/GenBank/DDBJ databases">
        <title>Comparative genomics of biotechnologically important yeasts.</title>
        <authorList>
            <consortium name="DOE Joint Genome Institute"/>
            <person name="Riley R."/>
            <person name="Haridas S."/>
            <person name="Wolfe K.H."/>
            <person name="Lopes M.R."/>
            <person name="Hittinger C.T."/>
            <person name="Goker M."/>
            <person name="Salamov A."/>
            <person name="Wisecaver J."/>
            <person name="Long T.M."/>
            <person name="Aerts A.L."/>
            <person name="Barry K."/>
            <person name="Choi C."/>
            <person name="Clum A."/>
            <person name="Coughlan A.Y."/>
            <person name="Deshpande S."/>
            <person name="Douglass A.P."/>
            <person name="Hanson S.J."/>
            <person name="Klenk H.-P."/>
            <person name="Labutti K."/>
            <person name="Lapidus A."/>
            <person name="Lindquist E."/>
            <person name="Lipzen A."/>
            <person name="Meier-Kolthoff J.P."/>
            <person name="Ohm R.A."/>
            <person name="Otillar R.P."/>
            <person name="Pangilinan J."/>
            <person name="Peng Y."/>
            <person name="Rokas A."/>
            <person name="Rosa C.A."/>
            <person name="Scheuner C."/>
            <person name="Sibirny A.A."/>
            <person name="Slot J.C."/>
            <person name="Stielow J.B."/>
            <person name="Sun H."/>
            <person name="Kurtzman C.P."/>
            <person name="Blackwell M."/>
            <person name="Jeffries T.W."/>
            <person name="Grigoriev I.V."/>
        </authorList>
    </citation>
    <scope>NUCLEOTIDE SEQUENCE [LARGE SCALE GENOMIC DNA]</scope>
    <source>
        <strain evidence="12">NRRL Y-17796</strain>
    </source>
</reference>
<dbReference type="EMBL" id="KV453843">
    <property type="protein sequence ID" value="ODV89045.1"/>
    <property type="molecule type" value="Genomic_DNA"/>
</dbReference>
<evidence type="ECO:0000256" key="8">
    <source>
        <dbReference type="ARBA" id="ARBA00022989"/>
    </source>
</evidence>
<evidence type="ECO:0000256" key="7">
    <source>
        <dbReference type="ARBA" id="ARBA00022824"/>
    </source>
</evidence>
<dbReference type="GO" id="GO:0018279">
    <property type="term" value="P:protein N-linked glycosylation via asparagine"/>
    <property type="evidence" value="ECO:0007669"/>
    <property type="project" value="TreeGrafter"/>
</dbReference>
<dbReference type="PANTHER" id="PTHR21049">
    <property type="entry name" value="RIBOPHORIN I"/>
    <property type="match status" value="1"/>
</dbReference>
<keyword evidence="5 10" id="KW-0812">Transmembrane</keyword>
<evidence type="ECO:0000256" key="4">
    <source>
        <dbReference type="ARBA" id="ARBA00008905"/>
    </source>
</evidence>
<gene>
    <name evidence="11" type="ORF">CANCADRAFT_18738</name>
</gene>
<comment type="subunit">
    <text evidence="10">Component of the oligosaccharyltransferase (OST) complex.</text>
</comment>
<comment type="function">
    <text evidence="1 10">Subunit of the oligosaccharyl transferase (OST) complex that catalyzes the initial transfer of a defined glycan (Glc(3)Man(9)GlcNAc(2) in eukaryotes) from the lipid carrier dolichol-pyrophosphate to an asparagine residue within an Asn-X-Ser/Thr consensus motif in nascent polypeptide chains, the first step in protein N-glycosylation. N-glycosylation occurs cotranslationally and the complex associates with the Sec61 complex at the channel-forming translocon complex that mediates protein translocation across the endoplasmic reticulum (ER). All subunits are required for a maximal enzyme activity.</text>
</comment>
<dbReference type="Pfam" id="PF04597">
    <property type="entry name" value="Ribophorin_I"/>
    <property type="match status" value="1"/>
</dbReference>
<dbReference type="OrthoDB" id="310030at2759"/>
<name>A0A1E4TB97_9ASCO</name>
<dbReference type="InterPro" id="IPR007676">
    <property type="entry name" value="Ribophorin_I"/>
</dbReference>
<evidence type="ECO:0000256" key="1">
    <source>
        <dbReference type="ARBA" id="ARBA00002791"/>
    </source>
</evidence>
<keyword evidence="6" id="KW-0732">Signal</keyword>
<evidence type="ECO:0000256" key="10">
    <source>
        <dbReference type="RuleBase" id="RU361143"/>
    </source>
</evidence>
<accession>A0A1E4TB97</accession>
<keyword evidence="9 10" id="KW-0472">Membrane</keyword>
<dbReference type="AlphaFoldDB" id="A0A1E4TB97"/>
<organism evidence="11 12">
    <name type="scientific">Tortispora caseinolytica NRRL Y-17796</name>
    <dbReference type="NCBI Taxonomy" id="767744"/>
    <lineage>
        <taxon>Eukaryota</taxon>
        <taxon>Fungi</taxon>
        <taxon>Dikarya</taxon>
        <taxon>Ascomycota</taxon>
        <taxon>Saccharomycotina</taxon>
        <taxon>Trigonopsidomycetes</taxon>
        <taxon>Trigonopsidales</taxon>
        <taxon>Trigonopsidaceae</taxon>
        <taxon>Tortispora</taxon>
    </lineage>
</organism>
<dbReference type="UniPathway" id="UPA00378"/>
<comment type="similarity">
    <text evidence="4 10">Belongs to the OST1 family.</text>
</comment>